<dbReference type="Gene3D" id="3.30.230.10">
    <property type="match status" value="1"/>
</dbReference>
<evidence type="ECO:0000256" key="9">
    <source>
        <dbReference type="ARBA" id="ARBA00023125"/>
    </source>
</evidence>
<dbReference type="InterPro" id="IPR004504">
    <property type="entry name" value="DNA_repair_RadA"/>
</dbReference>
<feature type="short sequence motif" description="RadA KNRFG motif" evidence="11">
    <location>
        <begin position="303"/>
        <end position="307"/>
    </location>
</feature>
<reference evidence="15" key="1">
    <citation type="journal article" date="2014" name="Int. J. Syst. Evol. Microbiol.">
        <title>Complete genome of a new Firmicutes species belonging to the dominant human colonic microbiota ('Ruminococcus bicirculans') reveals two chromosomes and a selective capacity to utilize plant glucans.</title>
        <authorList>
            <consortium name="NISC Comparative Sequencing Program"/>
            <person name="Wegmann U."/>
            <person name="Louis P."/>
            <person name="Goesmann A."/>
            <person name="Henrissat B."/>
            <person name="Duncan S.H."/>
            <person name="Flint H.J."/>
        </authorList>
    </citation>
    <scope>NUCLEOTIDE SEQUENCE</scope>
    <source>
        <strain evidence="15">VKM Ac-1246</strain>
    </source>
</reference>
<comment type="caution">
    <text evidence="15">The sequence shown here is derived from an EMBL/GenBank/DDBJ whole genome shotgun (WGS) entry which is preliminary data.</text>
</comment>
<comment type="function">
    <text evidence="13">DNA-dependent ATPase involved in processing of recombination intermediates, plays a role in repairing DNA breaks. Stimulates the branch migration of RecA-mediated strand transfer reactions, allowing the 3' invading strand to extend heteroduplex DNA faster. Binds ssDNA in the presence of ADP but not other nucleotides, has ATPase activity that is stimulated by ssDNA and various branched DNA structures, but inhibited by SSB. Does not have RecA's homology-searching function.</text>
</comment>
<evidence type="ECO:0000256" key="5">
    <source>
        <dbReference type="ARBA" id="ARBA00022801"/>
    </source>
</evidence>
<reference evidence="15" key="2">
    <citation type="submission" date="2023-01" db="EMBL/GenBank/DDBJ databases">
        <authorList>
            <person name="Sun Q."/>
            <person name="Evtushenko L."/>
        </authorList>
    </citation>
    <scope>NUCLEOTIDE SEQUENCE</scope>
    <source>
        <strain evidence="15">VKM Ac-1246</strain>
    </source>
</reference>
<keyword evidence="2 11" id="KW-0547">Nucleotide-binding</keyword>
<evidence type="ECO:0000259" key="14">
    <source>
        <dbReference type="PROSITE" id="PS50162"/>
    </source>
</evidence>
<dbReference type="InterPro" id="IPR041166">
    <property type="entry name" value="Rubredoxin_2"/>
</dbReference>
<evidence type="ECO:0000256" key="3">
    <source>
        <dbReference type="ARBA" id="ARBA00022763"/>
    </source>
</evidence>
<comment type="domain">
    <text evidence="11">The middle region has homology to RecA with ATPase motifs including the RadA KNRFG motif, while the C-terminus is homologous to Lon protease.</text>
</comment>
<dbReference type="EMBL" id="BSEL01000005">
    <property type="protein sequence ID" value="GLJ68940.1"/>
    <property type="molecule type" value="Genomic_DNA"/>
</dbReference>
<dbReference type="SUPFAM" id="SSF54211">
    <property type="entry name" value="Ribosomal protein S5 domain 2-like"/>
    <property type="match status" value="1"/>
</dbReference>
<keyword evidence="1 11" id="KW-0479">Metal-binding</keyword>
<evidence type="ECO:0000256" key="11">
    <source>
        <dbReference type="HAMAP-Rule" id="MF_01498"/>
    </source>
</evidence>
<feature type="domain" description="RecA family profile 1" evidence="14">
    <location>
        <begin position="117"/>
        <end position="266"/>
    </location>
</feature>
<evidence type="ECO:0000313" key="15">
    <source>
        <dbReference type="EMBL" id="GLJ68940.1"/>
    </source>
</evidence>
<keyword evidence="9 11" id="KW-0238">DNA-binding</keyword>
<organism evidence="15 16">
    <name type="scientific">Nocardioides luteus</name>
    <dbReference type="NCBI Taxonomy" id="1844"/>
    <lineage>
        <taxon>Bacteria</taxon>
        <taxon>Bacillati</taxon>
        <taxon>Actinomycetota</taxon>
        <taxon>Actinomycetes</taxon>
        <taxon>Propionibacteriales</taxon>
        <taxon>Nocardioidaceae</taxon>
        <taxon>Nocardioides</taxon>
    </lineage>
</organism>
<proteinExistence type="inferred from homology"/>
<evidence type="ECO:0000256" key="13">
    <source>
        <dbReference type="RuleBase" id="RU003555"/>
    </source>
</evidence>
<dbReference type="PROSITE" id="PS50162">
    <property type="entry name" value="RECA_2"/>
    <property type="match status" value="1"/>
</dbReference>
<comment type="similarity">
    <text evidence="11 13">Belongs to the RecA family. RadA subfamily.</text>
</comment>
<accession>A0ABQ5SZB6</accession>
<dbReference type="Gene3D" id="3.40.50.300">
    <property type="entry name" value="P-loop containing nucleotide triphosphate hydrolases"/>
    <property type="match status" value="1"/>
</dbReference>
<evidence type="ECO:0000313" key="16">
    <source>
        <dbReference type="Proteomes" id="UP001142292"/>
    </source>
</evidence>
<dbReference type="Pfam" id="PF13481">
    <property type="entry name" value="AAA_25"/>
    <property type="match status" value="1"/>
</dbReference>
<dbReference type="InterPro" id="IPR027417">
    <property type="entry name" value="P-loop_NTPase"/>
</dbReference>
<keyword evidence="16" id="KW-1185">Reference proteome</keyword>
<evidence type="ECO:0000256" key="4">
    <source>
        <dbReference type="ARBA" id="ARBA00022771"/>
    </source>
</evidence>
<keyword evidence="10 11" id="KW-0234">DNA repair</keyword>
<evidence type="ECO:0000256" key="6">
    <source>
        <dbReference type="ARBA" id="ARBA00022833"/>
    </source>
</evidence>
<comment type="function">
    <text evidence="11">Plays a role in repairing double-strand DNA breaks, probably involving stabilizing or processing branched DNA or blocked replication forks.</text>
</comment>
<dbReference type="NCBIfam" id="TIGR00416">
    <property type="entry name" value="sms"/>
    <property type="match status" value="1"/>
</dbReference>
<keyword evidence="4 13" id="KW-0863">Zinc-finger</keyword>
<protein>
    <recommendedName>
        <fullName evidence="11 12">DNA repair protein RadA</fullName>
    </recommendedName>
</protein>
<dbReference type="InterPro" id="IPR014721">
    <property type="entry name" value="Ribsml_uS5_D2-typ_fold_subgr"/>
</dbReference>
<dbReference type="Proteomes" id="UP001142292">
    <property type="component" value="Unassembled WGS sequence"/>
</dbReference>
<dbReference type="PANTHER" id="PTHR32472">
    <property type="entry name" value="DNA REPAIR PROTEIN RADA"/>
    <property type="match status" value="1"/>
</dbReference>
<dbReference type="InterPro" id="IPR020568">
    <property type="entry name" value="Ribosomal_Su5_D2-typ_SF"/>
</dbReference>
<dbReference type="Pfam" id="PF18073">
    <property type="entry name" value="Zn_ribbon_LapB"/>
    <property type="match status" value="1"/>
</dbReference>
<dbReference type="CDD" id="cd01121">
    <property type="entry name" value="RadA_SMS_N"/>
    <property type="match status" value="1"/>
</dbReference>
<keyword evidence="5" id="KW-0378">Hydrolase</keyword>
<dbReference type="PANTHER" id="PTHR32472:SF10">
    <property type="entry name" value="DNA REPAIR PROTEIN RADA-LIKE PROTEIN"/>
    <property type="match status" value="1"/>
</dbReference>
<evidence type="ECO:0000256" key="8">
    <source>
        <dbReference type="ARBA" id="ARBA00023016"/>
    </source>
</evidence>
<evidence type="ECO:0000256" key="7">
    <source>
        <dbReference type="ARBA" id="ARBA00022840"/>
    </source>
</evidence>
<keyword evidence="3 11" id="KW-0227">DNA damage</keyword>
<evidence type="ECO:0000256" key="2">
    <source>
        <dbReference type="ARBA" id="ARBA00022741"/>
    </source>
</evidence>
<keyword evidence="7 11" id="KW-0067">ATP-binding</keyword>
<gene>
    <name evidence="11 15" type="primary">radA</name>
    <name evidence="15" type="ORF">GCM10017579_29760</name>
</gene>
<feature type="region of interest" description="Lon-protease-like" evidence="11">
    <location>
        <begin position="402"/>
        <end position="512"/>
    </location>
</feature>
<name>A0ABQ5SZB6_9ACTN</name>
<evidence type="ECO:0000256" key="10">
    <source>
        <dbReference type="ARBA" id="ARBA00023204"/>
    </source>
</evidence>
<dbReference type="InterPro" id="IPR003593">
    <property type="entry name" value="AAA+_ATPase"/>
</dbReference>
<dbReference type="SUPFAM" id="SSF52540">
    <property type="entry name" value="P-loop containing nucleoside triphosphate hydrolases"/>
    <property type="match status" value="1"/>
</dbReference>
<keyword evidence="8 11" id="KW-0346">Stress response</keyword>
<dbReference type="HAMAP" id="MF_01498">
    <property type="entry name" value="RadA_bact"/>
    <property type="match status" value="1"/>
</dbReference>
<evidence type="ECO:0000256" key="12">
    <source>
        <dbReference type="NCBIfam" id="TIGR00416"/>
    </source>
</evidence>
<dbReference type="PRINTS" id="PR01874">
    <property type="entry name" value="DNAREPAIRADA"/>
</dbReference>
<dbReference type="SMART" id="SM00382">
    <property type="entry name" value="AAA"/>
    <property type="match status" value="1"/>
</dbReference>
<evidence type="ECO:0000256" key="1">
    <source>
        <dbReference type="ARBA" id="ARBA00022723"/>
    </source>
</evidence>
<dbReference type="InterPro" id="IPR020588">
    <property type="entry name" value="RecA_ATP-bd"/>
</dbReference>
<sequence>MAVAQCVGLDPLRGFASLTRLRSLDLLALRTRSFLAGTQARMSVPCSRLLGMATARSSKRATYRCSECGWETGKWVGRCGECQAWGSVAETAAPVGRTAAAPVSTAAVPIGKVSVTESERRTSGVPELDRVLGGGLVPGAAILLAGEPGVGKSTLLLEVAAQTARYGRRALYVTGEESASQVRLRADRTNAIQDELYLAAETDLGAVLTHIEETRPDLIVVDSVQTIGASGIEGVPGGVTQVREVAAALIRVAKTRNITTVVVGHVTKDGAIAGPRVLEHLVDVVLHFEGARDSRFRMVRAMKNRFGPVDEVGCFDLSSEGIVAVTDPSGLFVETHHVSVPGTCVTVTMEGRRPLLAEIQALTVLGAEERAKRTTSGLDGSRLAMVLAVLQRHARVVLSGRDVFASTVGGARISDPAADLALALSVASSQTGNPTPRGVVALGEIGLAGELRRVRDLDQRLAEAARLGFTVAVVPADPAAPIPERPRERNVDGMRVFEVHSIGSALEFLRLA</sequence>
<keyword evidence="6 13" id="KW-0862">Zinc</keyword>
<feature type="binding site" evidence="11">
    <location>
        <begin position="146"/>
        <end position="153"/>
    </location>
    <ligand>
        <name>ATP</name>
        <dbReference type="ChEBI" id="CHEBI:30616"/>
    </ligand>
</feature>